<dbReference type="InterPro" id="IPR001509">
    <property type="entry name" value="Epimerase_deHydtase"/>
</dbReference>
<organism evidence="6 7">
    <name type="scientific">Amanita thiersii Skay4041</name>
    <dbReference type="NCBI Taxonomy" id="703135"/>
    <lineage>
        <taxon>Eukaryota</taxon>
        <taxon>Fungi</taxon>
        <taxon>Dikarya</taxon>
        <taxon>Basidiomycota</taxon>
        <taxon>Agaricomycotina</taxon>
        <taxon>Agaricomycetes</taxon>
        <taxon>Agaricomycetidae</taxon>
        <taxon>Agaricales</taxon>
        <taxon>Pluteineae</taxon>
        <taxon>Amanitaceae</taxon>
        <taxon>Amanita</taxon>
    </lineage>
</organism>
<evidence type="ECO:0000259" key="4">
    <source>
        <dbReference type="Pfam" id="PF00535"/>
    </source>
</evidence>
<dbReference type="Gene3D" id="3.90.25.10">
    <property type="entry name" value="UDP-galactose 4-epimerase, domain 1"/>
    <property type="match status" value="1"/>
</dbReference>
<keyword evidence="2" id="KW-0328">Glycosyltransferase</keyword>
<proteinExistence type="inferred from homology"/>
<dbReference type="Gene3D" id="3.40.50.720">
    <property type="entry name" value="NAD(P)-binding Rossmann-like Domain"/>
    <property type="match status" value="1"/>
</dbReference>
<name>A0A2A9NRL4_9AGAR</name>
<comment type="similarity">
    <text evidence="1">Belongs to the glycosyltransferase 2 family.</text>
</comment>
<evidence type="ECO:0000256" key="3">
    <source>
        <dbReference type="ARBA" id="ARBA00022679"/>
    </source>
</evidence>
<dbReference type="SUPFAM" id="SSF51735">
    <property type="entry name" value="NAD(P)-binding Rossmann-fold domains"/>
    <property type="match status" value="1"/>
</dbReference>
<sequence>MQDFRVRIVDVEPNPPLFMQGPISDEFVPGNLCDSMKCQQVVQGVTSVFHFAAKMGGMGTIHEANDFIIYSENHMMTINLLTASMKAGVRCFYYASSACVYPNSLQCDSGKNTSLREQDVWAGCTAPHPQGLYGLEKLNTEMILMQQKQKLDVRIARFHNIYGPGGAWNNGREKAPAAFLRKAYCLSRNKNETAKFEIWGDGSQRRSFLWIGDAVEAILHLFHSQIDEPINIGSAECITIQNLAEMALEVAGVDKDVVQFVYEKDKPIGVASRSSNNELVTSSLQWEPKVSIFDGMKKTGEWVKNQLQHTLKSHDSFRQSSLLVAYRESHLVDLNDAVTFGVLLPITSRGLDNQSSCLDHLENFALSFGETTWRDTQHLGGERFQAKFYLAMDEDDTFLLSPYKGEKENKPATVLKAKGLDNIKTIICSPGNICSIWRECAKAAWNDGCDYIGLMGDDVFLHDEGWMRQIHEEFKRLANVKDGDPFLYQLYRRWGCSTMLPCSLTNSVGGSNDSRYEKQHATEWSFETLDGAVEQASQWLDSEHCHAEKILTLDIIVPCYRVDLPILQKILELRSADTCSTMFIIIIDNPSSPKAFELETRYGHRVDVRIRRNTANIGASGSRNKGMNESAADWVLFLDDDVVPHPDLLVEAEKVIRKHPVSAGFIGNTVFPSAESIFTTAIRLSGITFFWDIATKIEEDVPWGVTANLIVRRNIRDGVTFNLSYPKTGGGEDVEFCLLKRKFALEHGRKSFIGAPAVIVTHPWWDNGMRSYRRCYMWSYGDGALIKRFPKNTYRDYSLNGAELLGMTAMVSIIAAIFQPLGSVIGTSTKVSLSIVIANVLHDCYRHLWRDAKRNDNLNTTLKGTIWYILAVIESAFIRMASEMGRLHGMLARREFPVIGTRFDWFTGRWGDGPKNEERRNSVQRLLIAAVVFCMIERID</sequence>
<evidence type="ECO:0000313" key="6">
    <source>
        <dbReference type="EMBL" id="PFH53625.1"/>
    </source>
</evidence>
<keyword evidence="3 6" id="KW-0808">Transferase</keyword>
<evidence type="ECO:0000313" key="7">
    <source>
        <dbReference type="Proteomes" id="UP000242287"/>
    </source>
</evidence>
<dbReference type="PANTHER" id="PTHR43179:SF12">
    <property type="entry name" value="GALACTOFURANOSYLTRANSFERASE GLFT2"/>
    <property type="match status" value="1"/>
</dbReference>
<dbReference type="STRING" id="703135.A0A2A9NRL4"/>
<dbReference type="PANTHER" id="PTHR43179">
    <property type="entry name" value="RHAMNOSYLTRANSFERASE WBBL"/>
    <property type="match status" value="1"/>
</dbReference>
<dbReference type="SUPFAM" id="SSF53448">
    <property type="entry name" value="Nucleotide-diphospho-sugar transferases"/>
    <property type="match status" value="1"/>
</dbReference>
<evidence type="ECO:0000259" key="5">
    <source>
        <dbReference type="Pfam" id="PF01370"/>
    </source>
</evidence>
<dbReference type="InterPro" id="IPR029044">
    <property type="entry name" value="Nucleotide-diphossugar_trans"/>
</dbReference>
<feature type="domain" description="NAD-dependent epimerase/dehydratase" evidence="5">
    <location>
        <begin position="23"/>
        <end position="233"/>
    </location>
</feature>
<protein>
    <submittedName>
        <fullName evidence="6">Glycosyltransferase family 2 protein</fullName>
    </submittedName>
</protein>
<dbReference type="InterPro" id="IPR036291">
    <property type="entry name" value="NAD(P)-bd_dom_sf"/>
</dbReference>
<dbReference type="GO" id="GO:0016757">
    <property type="term" value="F:glycosyltransferase activity"/>
    <property type="evidence" value="ECO:0007669"/>
    <property type="project" value="UniProtKB-KW"/>
</dbReference>
<evidence type="ECO:0000256" key="2">
    <source>
        <dbReference type="ARBA" id="ARBA00022676"/>
    </source>
</evidence>
<keyword evidence="7" id="KW-1185">Reference proteome</keyword>
<gene>
    <name evidence="6" type="ORF">AMATHDRAFT_187715</name>
</gene>
<reference evidence="6 7" key="1">
    <citation type="submission" date="2014-02" db="EMBL/GenBank/DDBJ databases">
        <title>Transposable element dynamics among asymbiotic and ectomycorrhizal Amanita fungi.</title>
        <authorList>
            <consortium name="DOE Joint Genome Institute"/>
            <person name="Hess J."/>
            <person name="Skrede I."/>
            <person name="Wolfe B."/>
            <person name="LaButti K."/>
            <person name="Ohm R.A."/>
            <person name="Grigoriev I.V."/>
            <person name="Pringle A."/>
        </authorList>
    </citation>
    <scope>NUCLEOTIDE SEQUENCE [LARGE SCALE GENOMIC DNA]</scope>
    <source>
        <strain evidence="6 7">SKay4041</strain>
    </source>
</reference>
<dbReference type="CDD" id="cd00761">
    <property type="entry name" value="Glyco_tranf_GTA_type"/>
    <property type="match status" value="1"/>
</dbReference>
<feature type="domain" description="Glycosyltransferase 2-like" evidence="4">
    <location>
        <begin position="555"/>
        <end position="662"/>
    </location>
</feature>
<dbReference type="Gene3D" id="3.90.550.10">
    <property type="entry name" value="Spore Coat Polysaccharide Biosynthesis Protein SpsA, Chain A"/>
    <property type="match status" value="1"/>
</dbReference>
<dbReference type="EMBL" id="KZ301973">
    <property type="protein sequence ID" value="PFH53625.1"/>
    <property type="molecule type" value="Genomic_DNA"/>
</dbReference>
<dbReference type="InterPro" id="IPR001173">
    <property type="entry name" value="Glyco_trans_2-like"/>
</dbReference>
<evidence type="ECO:0000256" key="1">
    <source>
        <dbReference type="ARBA" id="ARBA00006739"/>
    </source>
</evidence>
<accession>A0A2A9NRL4</accession>
<dbReference type="OrthoDB" id="331544at2759"/>
<dbReference type="Pfam" id="PF00535">
    <property type="entry name" value="Glycos_transf_2"/>
    <property type="match status" value="1"/>
</dbReference>
<dbReference type="Proteomes" id="UP000242287">
    <property type="component" value="Unassembled WGS sequence"/>
</dbReference>
<dbReference type="AlphaFoldDB" id="A0A2A9NRL4"/>
<dbReference type="Pfam" id="PF01370">
    <property type="entry name" value="Epimerase"/>
    <property type="match status" value="1"/>
</dbReference>